<dbReference type="InterPro" id="IPR008405">
    <property type="entry name" value="ApoL"/>
</dbReference>
<comment type="similarity">
    <text evidence="1">Belongs to the apolipoprotein L family.</text>
</comment>
<dbReference type="GO" id="GO:0008289">
    <property type="term" value="F:lipid binding"/>
    <property type="evidence" value="ECO:0007669"/>
    <property type="project" value="InterPro"/>
</dbReference>
<dbReference type="GO" id="GO:0006869">
    <property type="term" value="P:lipid transport"/>
    <property type="evidence" value="ECO:0007669"/>
    <property type="project" value="InterPro"/>
</dbReference>
<evidence type="ECO:0000256" key="1">
    <source>
        <dbReference type="ARBA" id="ARBA00010090"/>
    </source>
</evidence>
<gene>
    <name evidence="2" type="ORF">GOP47_0012038</name>
</gene>
<dbReference type="GO" id="GO:0005576">
    <property type="term" value="C:extracellular region"/>
    <property type="evidence" value="ECO:0007669"/>
    <property type="project" value="InterPro"/>
</dbReference>
<comment type="caution">
    <text evidence="2">The sequence shown here is derived from an EMBL/GenBank/DDBJ whole genome shotgun (WGS) entry which is preliminary data.</text>
</comment>
<keyword evidence="3" id="KW-1185">Reference proteome</keyword>
<dbReference type="AlphaFoldDB" id="A0A9D4UTW0"/>
<dbReference type="PANTHER" id="PTHR14096:SF28">
    <property type="entry name" value="APOLIPOPROTEIN L, 1-RELATED"/>
    <property type="match status" value="1"/>
</dbReference>
<name>A0A9D4UTW0_ADICA</name>
<dbReference type="PANTHER" id="PTHR14096">
    <property type="entry name" value="APOLIPOPROTEIN L"/>
    <property type="match status" value="1"/>
</dbReference>
<protein>
    <submittedName>
        <fullName evidence="2">Uncharacterized protein</fullName>
    </submittedName>
</protein>
<accession>A0A9D4UTW0</accession>
<evidence type="ECO:0000313" key="3">
    <source>
        <dbReference type="Proteomes" id="UP000886520"/>
    </source>
</evidence>
<sequence length="299" mass="31655">MTHAQDQANRVLMNHSLEVERISDSLGSLVTRLKQIDLQAWRCNGQDLVTWMNKEAEDMARVERDVAITKASGGSAAIAGGVLTGAGIVASFYTFGLAAPLAVAGLALGGAGAATSAGGDVARLSILHMKTCQIKERCKTFGQETEGLLSILLEMRQLMSELSVMCQRNNLSKVETSVIEILLRSGRSAVNLTNSGVDVYRVATIVYDITRLQKSGVIFGADYLKLVGGTITGSGLSISKSLWKGAGLALGIGFGIWDVVDAAGTLQNGGSYSLLIRNNASQISNTIKEIDNALHQLNL</sequence>
<dbReference type="GO" id="GO:0042157">
    <property type="term" value="P:lipoprotein metabolic process"/>
    <property type="evidence" value="ECO:0007669"/>
    <property type="project" value="InterPro"/>
</dbReference>
<reference evidence="2" key="1">
    <citation type="submission" date="2021-01" db="EMBL/GenBank/DDBJ databases">
        <title>Adiantum capillus-veneris genome.</title>
        <authorList>
            <person name="Fang Y."/>
            <person name="Liao Q."/>
        </authorList>
    </citation>
    <scope>NUCLEOTIDE SEQUENCE</scope>
    <source>
        <strain evidence="2">H3</strain>
        <tissue evidence="2">Leaf</tissue>
    </source>
</reference>
<dbReference type="Proteomes" id="UP000886520">
    <property type="component" value="Chromosome 11"/>
</dbReference>
<proteinExistence type="inferred from homology"/>
<organism evidence="2 3">
    <name type="scientific">Adiantum capillus-veneris</name>
    <name type="common">Maidenhair fern</name>
    <dbReference type="NCBI Taxonomy" id="13818"/>
    <lineage>
        <taxon>Eukaryota</taxon>
        <taxon>Viridiplantae</taxon>
        <taxon>Streptophyta</taxon>
        <taxon>Embryophyta</taxon>
        <taxon>Tracheophyta</taxon>
        <taxon>Polypodiopsida</taxon>
        <taxon>Polypodiidae</taxon>
        <taxon>Polypodiales</taxon>
        <taxon>Pteridineae</taxon>
        <taxon>Pteridaceae</taxon>
        <taxon>Vittarioideae</taxon>
        <taxon>Adiantum</taxon>
    </lineage>
</organism>
<evidence type="ECO:0000313" key="2">
    <source>
        <dbReference type="EMBL" id="KAI5074025.1"/>
    </source>
</evidence>
<dbReference type="EMBL" id="JABFUD020000011">
    <property type="protein sequence ID" value="KAI5074025.1"/>
    <property type="molecule type" value="Genomic_DNA"/>
</dbReference>
<dbReference type="GO" id="GO:0016020">
    <property type="term" value="C:membrane"/>
    <property type="evidence" value="ECO:0007669"/>
    <property type="project" value="TreeGrafter"/>
</dbReference>